<dbReference type="InterPro" id="IPR036778">
    <property type="entry name" value="OHCU_decarboxylase_sf"/>
</dbReference>
<dbReference type="Proteomes" id="UP001296993">
    <property type="component" value="Unassembled WGS sequence"/>
</dbReference>
<dbReference type="SUPFAM" id="SSF158694">
    <property type="entry name" value="UraD-Like"/>
    <property type="match status" value="1"/>
</dbReference>
<evidence type="ECO:0000256" key="6">
    <source>
        <dbReference type="ARBA" id="ARBA00023239"/>
    </source>
</evidence>
<dbReference type="InterPro" id="IPR018020">
    <property type="entry name" value="OHCU_decarboxylase"/>
</dbReference>
<evidence type="ECO:0000256" key="2">
    <source>
        <dbReference type="ARBA" id="ARBA00004754"/>
    </source>
</evidence>
<evidence type="ECO:0000259" key="7">
    <source>
        <dbReference type="Pfam" id="PF09349"/>
    </source>
</evidence>
<dbReference type="EC" id="4.1.1.97" evidence="3"/>
<keyword evidence="9" id="KW-1185">Reference proteome</keyword>
<keyword evidence="4" id="KW-0659">Purine metabolism</keyword>
<organism evidence="8 9">
    <name type="scientific">Paeniglutamicibacter kerguelensis</name>
    <dbReference type="NCBI Taxonomy" id="254788"/>
    <lineage>
        <taxon>Bacteria</taxon>
        <taxon>Bacillati</taxon>
        <taxon>Actinomycetota</taxon>
        <taxon>Actinomycetes</taxon>
        <taxon>Micrococcales</taxon>
        <taxon>Micrococcaceae</taxon>
        <taxon>Paeniglutamicibacter</taxon>
    </lineage>
</organism>
<dbReference type="GO" id="GO:0051997">
    <property type="term" value="F:2-oxo-4-hydroxy-4-carboxy-5-ureidoimidazoline decarboxylase activity"/>
    <property type="evidence" value="ECO:0007669"/>
    <property type="project" value="UniProtKB-EC"/>
</dbReference>
<accession>A0ABS4XI37</accession>
<dbReference type="NCBIfam" id="NF010372">
    <property type="entry name" value="PRK13798.1"/>
    <property type="match status" value="1"/>
</dbReference>
<evidence type="ECO:0000256" key="3">
    <source>
        <dbReference type="ARBA" id="ARBA00012257"/>
    </source>
</evidence>
<name>A0ABS4XI37_9MICC</name>
<comment type="pathway">
    <text evidence="2">Purine metabolism; urate degradation; (S)-allantoin from urate: step 3/3.</text>
</comment>
<sequence>MNLLHFNTLDTPAAAGVLRPCLDVDRWIDSIVCKRPFASIDDLVAHAGLAAAPLSEEEIASALAHHPRIGERAEGGSTEATLSRAEQSTLTLGEGIKESLSAGNRAYEQRFDRVFLIRAAGRSSEEILAELDRRLLNDDEEETREVGQQLREIALLRLRALFESVSAR</sequence>
<dbReference type="RefSeq" id="WP_210000992.1">
    <property type="nucleotide sequence ID" value="NZ_BAAAJY010000001.1"/>
</dbReference>
<protein>
    <recommendedName>
        <fullName evidence="3">2-oxo-4-hydroxy-4-carboxy-5-ureidoimidazoline decarboxylase</fullName>
        <ecNumber evidence="3">4.1.1.97</ecNumber>
    </recommendedName>
</protein>
<proteinExistence type="predicted"/>
<gene>
    <name evidence="8" type="ORF">JOF47_003648</name>
</gene>
<evidence type="ECO:0000256" key="4">
    <source>
        <dbReference type="ARBA" id="ARBA00022631"/>
    </source>
</evidence>
<dbReference type="Pfam" id="PF09349">
    <property type="entry name" value="OHCU_decarbox"/>
    <property type="match status" value="1"/>
</dbReference>
<comment type="caution">
    <text evidence="8">The sequence shown here is derived from an EMBL/GenBank/DDBJ whole genome shotgun (WGS) entry which is preliminary data.</text>
</comment>
<dbReference type="PANTHER" id="PTHR43466">
    <property type="entry name" value="2-OXO-4-HYDROXY-4-CARBOXY-5-UREIDOIMIDAZOLINE DECARBOXYLASE-RELATED"/>
    <property type="match status" value="1"/>
</dbReference>
<evidence type="ECO:0000313" key="8">
    <source>
        <dbReference type="EMBL" id="MBP2388137.1"/>
    </source>
</evidence>
<keyword evidence="6 8" id="KW-0456">Lyase</keyword>
<reference evidence="8 9" key="1">
    <citation type="submission" date="2021-03" db="EMBL/GenBank/DDBJ databases">
        <title>Sequencing the genomes of 1000 actinobacteria strains.</title>
        <authorList>
            <person name="Klenk H.-P."/>
        </authorList>
    </citation>
    <scope>NUCLEOTIDE SEQUENCE [LARGE SCALE GENOMIC DNA]</scope>
    <source>
        <strain evidence="8 9">DSM 15797</strain>
    </source>
</reference>
<dbReference type="Gene3D" id="1.10.3330.10">
    <property type="entry name" value="Oxo-4-hydroxy-4-carboxy-5-ureidoimidazoline decarboxylase"/>
    <property type="match status" value="1"/>
</dbReference>
<dbReference type="InterPro" id="IPR017595">
    <property type="entry name" value="OHCU_decarboxylase-2"/>
</dbReference>
<dbReference type="EMBL" id="JAGIOF010000001">
    <property type="protein sequence ID" value="MBP2388137.1"/>
    <property type="molecule type" value="Genomic_DNA"/>
</dbReference>
<dbReference type="PANTHER" id="PTHR43466:SF1">
    <property type="entry name" value="2-OXO-4-HYDROXY-4-CARBOXY-5-UREIDOIMIDAZOLINE DECARBOXYLASE-RELATED"/>
    <property type="match status" value="1"/>
</dbReference>
<comment type="catalytic activity">
    <reaction evidence="1">
        <text>5-hydroxy-2-oxo-4-ureido-2,5-dihydro-1H-imidazole-5-carboxylate + H(+) = (S)-allantoin + CO2</text>
        <dbReference type="Rhea" id="RHEA:26301"/>
        <dbReference type="ChEBI" id="CHEBI:15378"/>
        <dbReference type="ChEBI" id="CHEBI:15678"/>
        <dbReference type="ChEBI" id="CHEBI:16526"/>
        <dbReference type="ChEBI" id="CHEBI:58639"/>
        <dbReference type="EC" id="4.1.1.97"/>
    </reaction>
</comment>
<evidence type="ECO:0000256" key="1">
    <source>
        <dbReference type="ARBA" id="ARBA00001163"/>
    </source>
</evidence>
<keyword evidence="5" id="KW-0210">Decarboxylase</keyword>
<evidence type="ECO:0000256" key="5">
    <source>
        <dbReference type="ARBA" id="ARBA00022793"/>
    </source>
</evidence>
<feature type="domain" description="Oxo-4-hydroxy-4-carboxy-5-ureidoimidazoline decarboxylase" evidence="7">
    <location>
        <begin position="7"/>
        <end position="159"/>
    </location>
</feature>
<evidence type="ECO:0000313" key="9">
    <source>
        <dbReference type="Proteomes" id="UP001296993"/>
    </source>
</evidence>
<dbReference type="NCBIfam" id="TIGR03180">
    <property type="entry name" value="UraD_2"/>
    <property type="match status" value="1"/>
</dbReference>